<organism evidence="2">
    <name type="scientific">Craspedostauros australis</name>
    <dbReference type="NCBI Taxonomy" id="1486917"/>
    <lineage>
        <taxon>Eukaryota</taxon>
        <taxon>Sar</taxon>
        <taxon>Stramenopiles</taxon>
        <taxon>Ochrophyta</taxon>
        <taxon>Bacillariophyta</taxon>
        <taxon>Bacillariophyceae</taxon>
        <taxon>Bacillariophycidae</taxon>
        <taxon>Naviculales</taxon>
        <taxon>Naviculaceae</taxon>
        <taxon>Craspedostauros</taxon>
    </lineage>
</organism>
<evidence type="ECO:0000313" key="2">
    <source>
        <dbReference type="EMBL" id="CAD8340951.1"/>
    </source>
</evidence>
<proteinExistence type="predicted"/>
<reference evidence="2" key="1">
    <citation type="submission" date="2021-01" db="EMBL/GenBank/DDBJ databases">
        <authorList>
            <person name="Corre E."/>
            <person name="Pelletier E."/>
            <person name="Niang G."/>
            <person name="Scheremetjew M."/>
            <person name="Finn R."/>
            <person name="Kale V."/>
            <person name="Holt S."/>
            <person name="Cochrane G."/>
            <person name="Meng A."/>
            <person name="Brown T."/>
            <person name="Cohen L."/>
        </authorList>
    </citation>
    <scope>NUCLEOTIDE SEQUENCE</scope>
    <source>
        <strain evidence="2">CCMP3328</strain>
    </source>
</reference>
<accession>A0A7S0F573</accession>
<dbReference type="AlphaFoldDB" id="A0A7S0F573"/>
<gene>
    <name evidence="2" type="ORF">CAUS1442_LOCUS13086</name>
</gene>
<feature type="region of interest" description="Disordered" evidence="1">
    <location>
        <begin position="237"/>
        <end position="283"/>
    </location>
</feature>
<feature type="compositionally biased region" description="Basic and acidic residues" evidence="1">
    <location>
        <begin position="266"/>
        <end position="277"/>
    </location>
</feature>
<protein>
    <recommendedName>
        <fullName evidence="3">Signal recognition particle SRP54 subunit M-domain domain-containing protein</fullName>
    </recommendedName>
</protein>
<dbReference type="EMBL" id="HBEF01021152">
    <property type="protein sequence ID" value="CAD8340951.1"/>
    <property type="molecule type" value="Transcribed_RNA"/>
</dbReference>
<evidence type="ECO:0008006" key="3">
    <source>
        <dbReference type="Google" id="ProtNLM"/>
    </source>
</evidence>
<evidence type="ECO:0000256" key="1">
    <source>
        <dbReference type="SAM" id="MobiDB-lite"/>
    </source>
</evidence>
<sequence length="283" mass="32075">MTLPTAPAVARSTMSQLYLRVPQRTGAFASTSRCFSSICNLGPTSATASNQSGSMTIQSCRADGRSQQRTWAMSTIPMTMRMTNAAKSNLAISQMAQRAFSTKEESTGVSGWMERRKNRKEQEQYMEQMNRLSEMDEFKLTDFKDELNKSLTGVMANVSFLQTKEIKAAKDIVTCVESMVKVLGQDAVADDLLHMDRLQRLKIADGSDRTVEEIGYVVSQIQNMDIMQKTLRRRRLQGKPIPESQSKMQEVMKKEAMATMSPAQKEMVRKKQMDMAKHMQRRR</sequence>
<name>A0A7S0F573_9STRA</name>